<dbReference type="GO" id="GO:0004586">
    <property type="term" value="F:ornithine decarboxylase activity"/>
    <property type="evidence" value="ECO:0007669"/>
    <property type="project" value="UniProtKB-EC"/>
</dbReference>
<dbReference type="GO" id="GO:0033387">
    <property type="term" value="P:putrescine biosynthetic process from arginine, via ornithine"/>
    <property type="evidence" value="ECO:0007669"/>
    <property type="project" value="TreeGrafter"/>
</dbReference>
<reference evidence="15" key="1">
    <citation type="journal article" date="2009" name="Genome Res.">
        <title>Comparative genomic analyses of the human fungal pathogens Coccidioides and their relatives.</title>
        <authorList>
            <person name="Sharpton T.J."/>
            <person name="Stajich J.E."/>
            <person name="Rounsley S.D."/>
            <person name="Gardner M.J."/>
            <person name="Wortman J.R."/>
            <person name="Jordar V.S."/>
            <person name="Maiti R."/>
            <person name="Kodira C.D."/>
            <person name="Neafsey D.E."/>
            <person name="Zeng Q."/>
            <person name="Hung C.-Y."/>
            <person name="McMahan C."/>
            <person name="Muszewska A."/>
            <person name="Grynberg M."/>
            <person name="Mandel M.A."/>
            <person name="Kellner E.M."/>
            <person name="Barker B.M."/>
            <person name="Galgiani J.N."/>
            <person name="Orbach M.J."/>
            <person name="Kirkland T.N."/>
            <person name="Cole G.T."/>
            <person name="Henn M.R."/>
            <person name="Birren B.W."/>
            <person name="Taylor J.W."/>
        </authorList>
    </citation>
    <scope>NUCLEOTIDE SEQUENCE [LARGE SCALE GENOMIC DNA]</scope>
    <source>
        <strain evidence="15">UAMH 1704</strain>
    </source>
</reference>
<feature type="active site" description="Proton donor" evidence="10">
    <location>
        <position position="362"/>
    </location>
</feature>
<dbReference type="VEuPathDB" id="FungiDB:UREG_04756"/>
<dbReference type="OMA" id="RYICDSS"/>
<dbReference type="GeneID" id="8442574"/>
<dbReference type="Pfam" id="PF00278">
    <property type="entry name" value="Orn_DAP_Arg_deC"/>
    <property type="match status" value="1"/>
</dbReference>
<dbReference type="Proteomes" id="UP000002058">
    <property type="component" value="Unassembled WGS sequence"/>
</dbReference>
<accession>C4JUF3</accession>
<dbReference type="KEGG" id="ure:UREG_04756"/>
<feature type="domain" description="Orn/DAP/Arg decarboxylase 2 C-terminal" evidence="12">
    <location>
        <begin position="40"/>
        <end position="390"/>
    </location>
</feature>
<dbReference type="GO" id="GO:0005737">
    <property type="term" value="C:cytoplasm"/>
    <property type="evidence" value="ECO:0007669"/>
    <property type="project" value="TreeGrafter"/>
</dbReference>
<dbReference type="eggNOG" id="KOG0622">
    <property type="taxonomic scope" value="Eukaryota"/>
</dbReference>
<dbReference type="InterPro" id="IPR009006">
    <property type="entry name" value="Ala_racemase/Decarboxylase_C"/>
</dbReference>
<dbReference type="Gene3D" id="2.40.37.10">
    <property type="entry name" value="Lyase, Ornithine Decarboxylase, Chain A, domain 1"/>
    <property type="match status" value="1"/>
</dbReference>
<comment type="similarity">
    <text evidence="2 11">Belongs to the Orn/Lys/Arg decarboxylase class-II family.</text>
</comment>
<dbReference type="InterPro" id="IPR029066">
    <property type="entry name" value="PLP-binding_barrel"/>
</dbReference>
<comment type="catalytic activity">
    <reaction evidence="9">
        <text>L-ornithine + H(+) = putrescine + CO2</text>
        <dbReference type="Rhea" id="RHEA:22964"/>
        <dbReference type="ChEBI" id="CHEBI:15378"/>
        <dbReference type="ChEBI" id="CHEBI:16526"/>
        <dbReference type="ChEBI" id="CHEBI:46911"/>
        <dbReference type="ChEBI" id="CHEBI:326268"/>
        <dbReference type="EC" id="4.1.1.17"/>
    </reaction>
</comment>
<evidence type="ECO:0000313" key="15">
    <source>
        <dbReference type="Proteomes" id="UP000002058"/>
    </source>
</evidence>
<dbReference type="PRINTS" id="PR01182">
    <property type="entry name" value="ORNDCRBXLASE"/>
</dbReference>
<keyword evidence="15" id="KW-1185">Reference proteome</keyword>
<dbReference type="InterPro" id="IPR000183">
    <property type="entry name" value="Orn/DAP/Arg_de-COase"/>
</dbReference>
<evidence type="ECO:0000256" key="1">
    <source>
        <dbReference type="ARBA" id="ARBA00001933"/>
    </source>
</evidence>
<dbReference type="AlphaFoldDB" id="C4JUF3"/>
<dbReference type="InterPro" id="IPR022643">
    <property type="entry name" value="De-COase2_C"/>
</dbReference>
<evidence type="ECO:0000256" key="10">
    <source>
        <dbReference type="PIRSR" id="PIRSR600183-50"/>
    </source>
</evidence>
<dbReference type="RefSeq" id="XP_002584067.1">
    <property type="nucleotide sequence ID" value="XM_002584021.1"/>
</dbReference>
<protein>
    <recommendedName>
        <fullName evidence="7">ornithine decarboxylase</fullName>
        <ecNumber evidence="7">4.1.1.17</ecNumber>
    </recommendedName>
</protein>
<evidence type="ECO:0000259" key="13">
    <source>
        <dbReference type="Pfam" id="PF02784"/>
    </source>
</evidence>
<comment type="pathway">
    <text evidence="6">Amine and polyamine biosynthesis; putrescine biosynthesis via L-ornithine pathway; putrescine from L-ornithine: step 1/1.</text>
</comment>
<gene>
    <name evidence="14" type="ORF">UREG_04756</name>
</gene>
<dbReference type="OrthoDB" id="5034579at2759"/>
<feature type="modified residue" description="N6-(pyridoxal phosphate)lysine" evidence="10">
    <location>
        <position position="69"/>
    </location>
</feature>
<evidence type="ECO:0000256" key="8">
    <source>
        <dbReference type="ARBA" id="ARBA00046672"/>
    </source>
</evidence>
<dbReference type="SUPFAM" id="SSF50621">
    <property type="entry name" value="Alanine racemase C-terminal domain-like"/>
    <property type="match status" value="1"/>
</dbReference>
<keyword evidence="4 10" id="KW-0663">Pyridoxal phosphate</keyword>
<sequence length="493" mass="54959">MSSVHETGVPPGYGMHTIPPTVHAAIRKHLQTGPSHKESFYVVDEEFIHSQLRMWASKFGHVQPFYAVKCNDNPRLLSILAKHGTGFDCASQSEIKRILDLGVKPDRILYAAPIKSEDHILYAKEHGVVQTMFDSEDELRKLVKLFPPAQLYLRLWADDPTSRVRLCDKFGVQLPQAKRLLTLARELNMTVVGLCFHVGSSASDCDAYRRAIALSREVYDYNESFGADKRHPIRTIDVGGGFSRGNFDNAVRAINEGIQEHFGADNQLRWVAEPGRYFPDEAFHLVCRVIGTRPRPSLSDEPPPGEAFPVGDVYINDGIYRNFLNAITEQVVPPARLLDCTGSPYVRGDDTEDTYVLWGQTCDSFDKINSSCVLPRRAKVGDWVYFPSMGAYTHVTANDFNGFPKDTQTIWIPNSTEESKNAVSAPFRTLKTLHYYVVSAFSLPGYAAREAERPGLKASGELAAFNSNAGLVGKFFAGARALHIFSGARHDEQ</sequence>
<evidence type="ECO:0000256" key="3">
    <source>
        <dbReference type="ARBA" id="ARBA00022793"/>
    </source>
</evidence>
<dbReference type="CDD" id="cd00622">
    <property type="entry name" value="PLPDE_III_ODC"/>
    <property type="match status" value="1"/>
</dbReference>
<dbReference type="PROSITE" id="PS00878">
    <property type="entry name" value="ODR_DC_2_1"/>
    <property type="match status" value="1"/>
</dbReference>
<evidence type="ECO:0000259" key="12">
    <source>
        <dbReference type="Pfam" id="PF00278"/>
    </source>
</evidence>
<dbReference type="InterPro" id="IPR022644">
    <property type="entry name" value="De-COase2_N"/>
</dbReference>
<evidence type="ECO:0000256" key="7">
    <source>
        <dbReference type="ARBA" id="ARBA00034138"/>
    </source>
</evidence>
<dbReference type="PANTHER" id="PTHR11482">
    <property type="entry name" value="ARGININE/DIAMINOPIMELATE/ORNITHINE DECARBOXYLASE"/>
    <property type="match status" value="1"/>
</dbReference>
<dbReference type="EMBL" id="CH476617">
    <property type="protein sequence ID" value="EEP79914.1"/>
    <property type="molecule type" value="Genomic_DNA"/>
</dbReference>
<dbReference type="Gene3D" id="3.20.20.10">
    <property type="entry name" value="Alanine racemase"/>
    <property type="match status" value="1"/>
</dbReference>
<evidence type="ECO:0000256" key="9">
    <source>
        <dbReference type="ARBA" id="ARBA00049127"/>
    </source>
</evidence>
<feature type="domain" description="Orn/DAP/Arg decarboxylase 2 N-terminal" evidence="13">
    <location>
        <begin position="48"/>
        <end position="278"/>
    </location>
</feature>
<proteinExistence type="inferred from homology"/>
<keyword evidence="3" id="KW-0210">Decarboxylase</keyword>
<dbReference type="Pfam" id="PF02784">
    <property type="entry name" value="Orn_Arg_deC_N"/>
    <property type="match status" value="1"/>
</dbReference>
<dbReference type="InterPro" id="IPR022653">
    <property type="entry name" value="De-COase2_pyr-phos_BS"/>
</dbReference>
<dbReference type="SUPFAM" id="SSF51419">
    <property type="entry name" value="PLP-binding barrel"/>
    <property type="match status" value="1"/>
</dbReference>
<evidence type="ECO:0000256" key="5">
    <source>
        <dbReference type="ARBA" id="ARBA00023239"/>
    </source>
</evidence>
<comment type="cofactor">
    <cofactor evidence="1 10">
        <name>pyridoxal 5'-phosphate</name>
        <dbReference type="ChEBI" id="CHEBI:597326"/>
    </cofactor>
</comment>
<evidence type="ECO:0000313" key="14">
    <source>
        <dbReference type="EMBL" id="EEP79914.1"/>
    </source>
</evidence>
<evidence type="ECO:0000256" key="4">
    <source>
        <dbReference type="ARBA" id="ARBA00022898"/>
    </source>
</evidence>
<dbReference type="PANTHER" id="PTHR11482:SF6">
    <property type="entry name" value="ORNITHINE DECARBOXYLASE 1-RELATED"/>
    <property type="match status" value="1"/>
</dbReference>
<dbReference type="STRING" id="336963.C4JUF3"/>
<organism evidence="14 15">
    <name type="scientific">Uncinocarpus reesii (strain UAMH 1704)</name>
    <dbReference type="NCBI Taxonomy" id="336963"/>
    <lineage>
        <taxon>Eukaryota</taxon>
        <taxon>Fungi</taxon>
        <taxon>Dikarya</taxon>
        <taxon>Ascomycota</taxon>
        <taxon>Pezizomycotina</taxon>
        <taxon>Eurotiomycetes</taxon>
        <taxon>Eurotiomycetidae</taxon>
        <taxon>Onygenales</taxon>
        <taxon>Onygenaceae</taxon>
        <taxon>Uncinocarpus</taxon>
    </lineage>
</organism>
<evidence type="ECO:0000256" key="6">
    <source>
        <dbReference type="ARBA" id="ARBA00034115"/>
    </source>
</evidence>
<evidence type="ECO:0000256" key="11">
    <source>
        <dbReference type="RuleBase" id="RU003737"/>
    </source>
</evidence>
<evidence type="ECO:0000256" key="2">
    <source>
        <dbReference type="ARBA" id="ARBA00008872"/>
    </source>
</evidence>
<name>C4JUF3_UNCRE</name>
<comment type="subunit">
    <text evidence="8">Homodimer. Only the dimer is catalytically active, as the active sites are constructed of residues from both monomers.</text>
</comment>
<dbReference type="InParanoid" id="C4JUF3"/>
<dbReference type="HOGENOM" id="CLU_026444_1_2_1"/>
<keyword evidence="5" id="KW-0456">Lyase</keyword>
<dbReference type="FunFam" id="3.20.20.10:FF:000005">
    <property type="entry name" value="Ornithine decarboxylase"/>
    <property type="match status" value="1"/>
</dbReference>
<dbReference type="EC" id="4.1.1.17" evidence="7"/>
<dbReference type="InterPro" id="IPR002433">
    <property type="entry name" value="Orn_de-COase"/>
</dbReference>
<dbReference type="PRINTS" id="PR01179">
    <property type="entry name" value="ODADCRBXLASE"/>
</dbReference>